<evidence type="ECO:0000256" key="6">
    <source>
        <dbReference type="ARBA" id="ARBA00023211"/>
    </source>
</evidence>
<feature type="domain" description="Nudix hydrolase" evidence="7">
    <location>
        <begin position="46"/>
        <end position="183"/>
    </location>
</feature>
<keyword evidence="9" id="KW-1185">Reference proteome</keyword>
<comment type="cofactor">
    <cofactor evidence="1">
        <name>Mn(2+)</name>
        <dbReference type="ChEBI" id="CHEBI:29035"/>
    </cofactor>
</comment>
<dbReference type="RefSeq" id="WP_092579944.1">
    <property type="nucleotide sequence ID" value="NZ_FOFN01000003.1"/>
</dbReference>
<keyword evidence="5" id="KW-0460">Magnesium</keyword>
<proteinExistence type="predicted"/>
<dbReference type="EMBL" id="FOFN01000003">
    <property type="protein sequence ID" value="SEQ84113.1"/>
    <property type="molecule type" value="Genomic_DNA"/>
</dbReference>
<organism evidence="8 9">
    <name type="scientific">Hyunsoonleella jejuensis</name>
    <dbReference type="NCBI Taxonomy" id="419940"/>
    <lineage>
        <taxon>Bacteria</taxon>
        <taxon>Pseudomonadati</taxon>
        <taxon>Bacteroidota</taxon>
        <taxon>Flavobacteriia</taxon>
        <taxon>Flavobacteriales</taxon>
        <taxon>Flavobacteriaceae</taxon>
    </lineage>
</organism>
<reference evidence="8 9" key="1">
    <citation type="submission" date="2016-10" db="EMBL/GenBank/DDBJ databases">
        <authorList>
            <person name="de Groot N.N."/>
        </authorList>
    </citation>
    <scope>NUCLEOTIDE SEQUENCE [LARGE SCALE GENOMIC DNA]</scope>
    <source>
        <strain evidence="8 9">DSM 21035</strain>
    </source>
</reference>
<dbReference type="PROSITE" id="PS51462">
    <property type="entry name" value="NUDIX"/>
    <property type="match status" value="1"/>
</dbReference>
<comment type="cofactor">
    <cofactor evidence="2">
        <name>Mg(2+)</name>
        <dbReference type="ChEBI" id="CHEBI:18420"/>
    </cofactor>
</comment>
<dbReference type="InterPro" id="IPR045121">
    <property type="entry name" value="CoAse"/>
</dbReference>
<evidence type="ECO:0000313" key="8">
    <source>
        <dbReference type="EMBL" id="SEQ84113.1"/>
    </source>
</evidence>
<dbReference type="AlphaFoldDB" id="A0A1H9JBF7"/>
<name>A0A1H9JBF7_9FLAO</name>
<dbReference type="CDD" id="cd03426">
    <property type="entry name" value="NUDIX_CoAse_Nudt7"/>
    <property type="match status" value="1"/>
</dbReference>
<evidence type="ECO:0000259" key="7">
    <source>
        <dbReference type="PROSITE" id="PS51462"/>
    </source>
</evidence>
<evidence type="ECO:0000313" key="9">
    <source>
        <dbReference type="Proteomes" id="UP000198999"/>
    </source>
</evidence>
<evidence type="ECO:0000256" key="4">
    <source>
        <dbReference type="ARBA" id="ARBA00022801"/>
    </source>
</evidence>
<dbReference type="PANTHER" id="PTHR12992">
    <property type="entry name" value="NUDIX HYDROLASE"/>
    <property type="match status" value="1"/>
</dbReference>
<gene>
    <name evidence="8" type="ORF">SAMN05421824_2456</name>
</gene>
<keyword evidence="3" id="KW-0479">Metal-binding</keyword>
<dbReference type="STRING" id="419940.SAMN05421824_2456"/>
<dbReference type="GO" id="GO:0046872">
    <property type="term" value="F:metal ion binding"/>
    <property type="evidence" value="ECO:0007669"/>
    <property type="project" value="UniProtKB-KW"/>
</dbReference>
<evidence type="ECO:0000256" key="2">
    <source>
        <dbReference type="ARBA" id="ARBA00001946"/>
    </source>
</evidence>
<keyword evidence="4" id="KW-0378">Hydrolase</keyword>
<dbReference type="Pfam" id="PF00293">
    <property type="entry name" value="NUDIX"/>
    <property type="match status" value="1"/>
</dbReference>
<sequence length="213" mass="23905">MGFDEFVNLVSKIKNIELPAESSHFKMVPPTRKAFAQYSEAQLKRAKRAGVLALFYPNQHKQTQLVLILRKTYKGVHSAQISFPGGKIEPNDKNLEETAVRETFEEIGVPINTISVEKKLSQVYIPPSNFCVQPYLGILRAPPKFNKQDSEVEQIIEVKLTDLIDDDNLVNKEVKTSYSVGIEVPAFKLNGFAVWGATAMILSEVKDIIKQLA</sequence>
<evidence type="ECO:0000256" key="3">
    <source>
        <dbReference type="ARBA" id="ARBA00022723"/>
    </source>
</evidence>
<dbReference type="InterPro" id="IPR000086">
    <property type="entry name" value="NUDIX_hydrolase_dom"/>
</dbReference>
<accession>A0A1H9JBF7</accession>
<dbReference type="PANTHER" id="PTHR12992:SF11">
    <property type="entry name" value="MITOCHONDRIAL COENZYME A DIPHOSPHATASE NUDT8"/>
    <property type="match status" value="1"/>
</dbReference>
<dbReference type="SUPFAM" id="SSF55811">
    <property type="entry name" value="Nudix"/>
    <property type="match status" value="1"/>
</dbReference>
<dbReference type="InterPro" id="IPR015797">
    <property type="entry name" value="NUDIX_hydrolase-like_dom_sf"/>
</dbReference>
<protein>
    <submittedName>
        <fullName evidence="8">NUDIX domain-containing protein</fullName>
    </submittedName>
</protein>
<dbReference type="GO" id="GO:0010945">
    <property type="term" value="F:coenzyme A diphosphatase activity"/>
    <property type="evidence" value="ECO:0007669"/>
    <property type="project" value="InterPro"/>
</dbReference>
<evidence type="ECO:0000256" key="1">
    <source>
        <dbReference type="ARBA" id="ARBA00001936"/>
    </source>
</evidence>
<evidence type="ECO:0000256" key="5">
    <source>
        <dbReference type="ARBA" id="ARBA00022842"/>
    </source>
</evidence>
<keyword evidence="6" id="KW-0464">Manganese</keyword>
<dbReference type="OrthoDB" id="9802805at2"/>
<dbReference type="Proteomes" id="UP000198999">
    <property type="component" value="Unassembled WGS sequence"/>
</dbReference>
<dbReference type="Gene3D" id="3.90.79.10">
    <property type="entry name" value="Nucleoside Triphosphate Pyrophosphohydrolase"/>
    <property type="match status" value="1"/>
</dbReference>